<protein>
    <submittedName>
        <fullName evidence="2">Uncharacterized protein</fullName>
    </submittedName>
</protein>
<sequence>MDAQSLLTIDTNDCDEGAWVPSISTNSTRSGLPGPGRNLDRFFSVVGGRLEKAANKAVGGKARLQTSQALVLSHGPFAQDADSKQFEARQAETIGESSVSTNATQSNLPGPGRNLDRLYSHLGRNLESFLSSLAQRTGWGPSAAERRVIRAFCHQPCKQLVGAHDLITLPTRDGFIAEEDWPKFERMSWKETKKIRKACKKLLYYTHSSSENNQILALRYILDLASIWPELHAVFRTESALCVLSTLPKLLASRFRGLSEYEELLTSSRRALFSIEENGLNNLAKKMVTADYSRIDHEEGWNWFEHYLLLSLTLLWDPDLAFLALRYLAHPFLLRIAGTQIDREKVAEFMGTMLIYALTQDSLIGKIELDVFARVLDETCLEKFVSWELMSKTIANRLNYMLLGR</sequence>
<feature type="region of interest" description="Disordered" evidence="1">
    <location>
        <begin position="93"/>
        <end position="112"/>
    </location>
</feature>
<accession>A0A0H2S5X8</accession>
<gene>
    <name evidence="2" type="ORF">SCHPADRAFT_53909</name>
</gene>
<evidence type="ECO:0000313" key="2">
    <source>
        <dbReference type="EMBL" id="KLO19670.1"/>
    </source>
</evidence>
<evidence type="ECO:0000313" key="3">
    <source>
        <dbReference type="Proteomes" id="UP000053477"/>
    </source>
</evidence>
<dbReference type="AlphaFoldDB" id="A0A0H2S5X8"/>
<dbReference type="OrthoDB" id="3066495at2759"/>
<dbReference type="InParanoid" id="A0A0H2S5X8"/>
<dbReference type="Proteomes" id="UP000053477">
    <property type="component" value="Unassembled WGS sequence"/>
</dbReference>
<organism evidence="2 3">
    <name type="scientific">Schizopora paradoxa</name>
    <dbReference type="NCBI Taxonomy" id="27342"/>
    <lineage>
        <taxon>Eukaryota</taxon>
        <taxon>Fungi</taxon>
        <taxon>Dikarya</taxon>
        <taxon>Basidiomycota</taxon>
        <taxon>Agaricomycotina</taxon>
        <taxon>Agaricomycetes</taxon>
        <taxon>Hymenochaetales</taxon>
        <taxon>Schizoporaceae</taxon>
        <taxon>Schizopora</taxon>
    </lineage>
</organism>
<keyword evidence="3" id="KW-1185">Reference proteome</keyword>
<evidence type="ECO:0000256" key="1">
    <source>
        <dbReference type="SAM" id="MobiDB-lite"/>
    </source>
</evidence>
<feature type="compositionally biased region" description="Polar residues" evidence="1">
    <location>
        <begin position="95"/>
        <end position="108"/>
    </location>
</feature>
<name>A0A0H2S5X8_9AGAM</name>
<proteinExistence type="predicted"/>
<reference evidence="2 3" key="1">
    <citation type="submission" date="2015-04" db="EMBL/GenBank/DDBJ databases">
        <title>Complete genome sequence of Schizopora paradoxa KUC8140, a cosmopolitan wood degrader in East Asia.</title>
        <authorList>
            <consortium name="DOE Joint Genome Institute"/>
            <person name="Min B."/>
            <person name="Park H."/>
            <person name="Jang Y."/>
            <person name="Kim J.-J."/>
            <person name="Kim K.H."/>
            <person name="Pangilinan J."/>
            <person name="Lipzen A."/>
            <person name="Riley R."/>
            <person name="Grigoriev I.V."/>
            <person name="Spatafora J.W."/>
            <person name="Choi I.-G."/>
        </authorList>
    </citation>
    <scope>NUCLEOTIDE SEQUENCE [LARGE SCALE GENOMIC DNA]</scope>
    <source>
        <strain evidence="2 3">KUC8140</strain>
    </source>
</reference>
<dbReference type="EMBL" id="KQ085885">
    <property type="protein sequence ID" value="KLO19670.1"/>
    <property type="molecule type" value="Genomic_DNA"/>
</dbReference>